<dbReference type="SUPFAM" id="SSF51726">
    <property type="entry name" value="UROD/MetE-like"/>
    <property type="match status" value="1"/>
</dbReference>
<dbReference type="Proteomes" id="UP000018934">
    <property type="component" value="Chromosome"/>
</dbReference>
<dbReference type="Pfam" id="PF01208">
    <property type="entry name" value="URO-D"/>
    <property type="match status" value="1"/>
</dbReference>
<evidence type="ECO:0000259" key="1">
    <source>
        <dbReference type="Pfam" id="PF01208"/>
    </source>
</evidence>
<dbReference type="EMBL" id="CP007033">
    <property type="protein sequence ID" value="AHF10660.1"/>
    <property type="molecule type" value="Genomic_DNA"/>
</dbReference>
<keyword evidence="3" id="KW-1185">Reference proteome</keyword>
<protein>
    <submittedName>
        <fullName evidence="2">Uroporphyrinogen-III decarboxylase</fullName>
    </submittedName>
</protein>
<dbReference type="InterPro" id="IPR052024">
    <property type="entry name" value="Methanogen_methyltrans"/>
</dbReference>
<dbReference type="InterPro" id="IPR038071">
    <property type="entry name" value="UROD/MetE-like_sf"/>
</dbReference>
<evidence type="ECO:0000313" key="3">
    <source>
        <dbReference type="Proteomes" id="UP000018934"/>
    </source>
</evidence>
<accession>A0ABN4BXM4</accession>
<reference evidence="2 3" key="1">
    <citation type="journal article" date="2013" name="Stand. Genomic Sci.">
        <title>Complete genome sequence of Dehalobacter restrictus PER-K23(T.).</title>
        <authorList>
            <person name="Kruse T."/>
            <person name="Maillard J."/>
            <person name="Goodwin L."/>
            <person name="Woyke T."/>
            <person name="Teshima H."/>
            <person name="Bruce D."/>
            <person name="Detter C."/>
            <person name="Tapia R."/>
            <person name="Han C."/>
            <person name="Huntemann M."/>
            <person name="Wei C.L."/>
            <person name="Han J."/>
            <person name="Chen A."/>
            <person name="Kyrpides N."/>
            <person name="Szeto E."/>
            <person name="Markowitz V."/>
            <person name="Ivanova N."/>
            <person name="Pagani I."/>
            <person name="Pati A."/>
            <person name="Pitluck S."/>
            <person name="Nolan M."/>
            <person name="Holliger C."/>
            <person name="Smidt H."/>
        </authorList>
    </citation>
    <scope>NUCLEOTIDE SEQUENCE [LARGE SCALE GENOMIC DNA]</scope>
    <source>
        <strain evidence="3">DSM 9455</strain>
    </source>
</reference>
<gene>
    <name evidence="2" type="ORF">DEHRE_11780</name>
</gene>
<dbReference type="PANTHER" id="PTHR47099">
    <property type="entry name" value="METHYLCOBAMIDE:COM METHYLTRANSFERASE MTBA"/>
    <property type="match status" value="1"/>
</dbReference>
<dbReference type="InterPro" id="IPR000257">
    <property type="entry name" value="Uroporphyrinogen_deCOase"/>
</dbReference>
<evidence type="ECO:0000313" key="2">
    <source>
        <dbReference type="EMBL" id="AHF10660.1"/>
    </source>
</evidence>
<sequence>MTPKQNALESIYGGKPEYVPLSHEDVQLAGMASLDQEAPLMRNGTDIFGVPWVATKEGSIPKPGFMLFDDVTEWEKHVKIPDVASMDFKAMAEAEINRRPPSDGEEKLVEIMDGLGPFQRLVSFMTFEEALCALVMEPQACMDFFEAVTEYKIAYINKSIDAYNPDIYCLGDDNATARGLFMSPETFRKLIKPYWARMAEAVTKRGVLFNIHDCGKCEDIIPDMVEIGVSFWQSAQPMNDLAGILDKYRGQLAVEGGWDSSGPPSYIGADEEMIRAEVRRCLTEYKKPGFFLWPSIINERGNSVFVGDDRLGALKDEWLKYRMF</sequence>
<dbReference type="Gene3D" id="3.20.20.210">
    <property type="match status" value="1"/>
</dbReference>
<name>A0ABN4BXM4_DEHRP</name>
<organism evidence="2 3">
    <name type="scientific">Dehalobacter restrictus (strain DSM 9455 / PER-K23)</name>
    <dbReference type="NCBI Taxonomy" id="871738"/>
    <lineage>
        <taxon>Bacteria</taxon>
        <taxon>Bacillati</taxon>
        <taxon>Bacillota</taxon>
        <taxon>Clostridia</taxon>
        <taxon>Eubacteriales</taxon>
        <taxon>Desulfitobacteriaceae</taxon>
        <taxon>Dehalobacter</taxon>
    </lineage>
</organism>
<proteinExistence type="predicted"/>
<dbReference type="PANTHER" id="PTHR47099:SF1">
    <property type="entry name" value="METHYLCOBAMIDE:COM METHYLTRANSFERASE MTBA"/>
    <property type="match status" value="1"/>
</dbReference>
<feature type="domain" description="Uroporphyrinogen decarboxylase (URO-D)" evidence="1">
    <location>
        <begin position="116"/>
        <end position="290"/>
    </location>
</feature>